<dbReference type="AlphaFoldDB" id="A0AAD7WHR7"/>
<feature type="region of interest" description="Disordered" evidence="1">
    <location>
        <begin position="52"/>
        <end position="91"/>
    </location>
</feature>
<protein>
    <submittedName>
        <fullName evidence="2">Uncharacterized protein</fullName>
    </submittedName>
</protein>
<accession>A0AAD7WHR7</accession>
<evidence type="ECO:0000313" key="3">
    <source>
        <dbReference type="Proteomes" id="UP001221898"/>
    </source>
</evidence>
<evidence type="ECO:0000256" key="1">
    <source>
        <dbReference type="SAM" id="MobiDB-lite"/>
    </source>
</evidence>
<proteinExistence type="predicted"/>
<sequence>MLGEKSYFTSQPGARLQTYSFQNSHCRDHRNQTVGAVTAVVETCGGSGWGLSDASATPGLRSQSVITRPESPLPNCQAGGTDHSGWSGWRVTGQPQYSAELQVAGERGLAAGGVERSADLSQVQQRKDVVEKIAAARLL</sequence>
<reference evidence="2" key="1">
    <citation type="journal article" date="2023" name="Science">
        <title>Genome structures resolve the early diversification of teleost fishes.</title>
        <authorList>
            <person name="Parey E."/>
            <person name="Louis A."/>
            <person name="Montfort J."/>
            <person name="Bouchez O."/>
            <person name="Roques C."/>
            <person name="Iampietro C."/>
            <person name="Lluch J."/>
            <person name="Castinel A."/>
            <person name="Donnadieu C."/>
            <person name="Desvignes T."/>
            <person name="Floi Bucao C."/>
            <person name="Jouanno E."/>
            <person name="Wen M."/>
            <person name="Mejri S."/>
            <person name="Dirks R."/>
            <person name="Jansen H."/>
            <person name="Henkel C."/>
            <person name="Chen W.J."/>
            <person name="Zahm M."/>
            <person name="Cabau C."/>
            <person name="Klopp C."/>
            <person name="Thompson A.W."/>
            <person name="Robinson-Rechavi M."/>
            <person name="Braasch I."/>
            <person name="Lecointre G."/>
            <person name="Bobe J."/>
            <person name="Postlethwait J.H."/>
            <person name="Berthelot C."/>
            <person name="Roest Crollius H."/>
            <person name="Guiguen Y."/>
        </authorList>
    </citation>
    <scope>NUCLEOTIDE SEQUENCE</scope>
    <source>
        <strain evidence="2">NC1722</strain>
    </source>
</reference>
<dbReference type="EMBL" id="JAINUG010000097">
    <property type="protein sequence ID" value="KAJ8397511.1"/>
    <property type="molecule type" value="Genomic_DNA"/>
</dbReference>
<comment type="caution">
    <text evidence="2">The sequence shown here is derived from an EMBL/GenBank/DDBJ whole genome shotgun (WGS) entry which is preliminary data.</text>
</comment>
<name>A0AAD7WHR7_9TELE</name>
<organism evidence="2 3">
    <name type="scientific">Aldrovandia affinis</name>
    <dbReference type="NCBI Taxonomy" id="143900"/>
    <lineage>
        <taxon>Eukaryota</taxon>
        <taxon>Metazoa</taxon>
        <taxon>Chordata</taxon>
        <taxon>Craniata</taxon>
        <taxon>Vertebrata</taxon>
        <taxon>Euteleostomi</taxon>
        <taxon>Actinopterygii</taxon>
        <taxon>Neopterygii</taxon>
        <taxon>Teleostei</taxon>
        <taxon>Notacanthiformes</taxon>
        <taxon>Halosauridae</taxon>
        <taxon>Aldrovandia</taxon>
    </lineage>
</organism>
<evidence type="ECO:0000313" key="2">
    <source>
        <dbReference type="EMBL" id="KAJ8397511.1"/>
    </source>
</evidence>
<dbReference type="Proteomes" id="UP001221898">
    <property type="component" value="Unassembled WGS sequence"/>
</dbReference>
<keyword evidence="3" id="KW-1185">Reference proteome</keyword>
<gene>
    <name evidence="2" type="ORF">AAFF_G00437870</name>
</gene>